<organism evidence="1 2">
    <name type="scientific">Sphingomonas jinjuensis</name>
    <dbReference type="NCBI Taxonomy" id="535907"/>
    <lineage>
        <taxon>Bacteria</taxon>
        <taxon>Pseudomonadati</taxon>
        <taxon>Pseudomonadota</taxon>
        <taxon>Alphaproteobacteria</taxon>
        <taxon>Sphingomonadales</taxon>
        <taxon>Sphingomonadaceae</taxon>
        <taxon>Sphingomonas</taxon>
    </lineage>
</organism>
<accession>A0A840FHB0</accession>
<dbReference type="EMBL" id="JACIEV010000009">
    <property type="protein sequence ID" value="MBB4155067.1"/>
    <property type="molecule type" value="Genomic_DNA"/>
</dbReference>
<name>A0A840FHB0_9SPHN</name>
<dbReference type="AlphaFoldDB" id="A0A840FHB0"/>
<evidence type="ECO:0000313" key="1">
    <source>
        <dbReference type="EMBL" id="MBB4155067.1"/>
    </source>
</evidence>
<proteinExistence type="predicted"/>
<comment type="caution">
    <text evidence="1">The sequence shown here is derived from an EMBL/GenBank/DDBJ whole genome shotgun (WGS) entry which is preliminary data.</text>
</comment>
<gene>
    <name evidence="1" type="ORF">GGQ80_002984</name>
</gene>
<evidence type="ECO:0000313" key="2">
    <source>
        <dbReference type="Proteomes" id="UP000529795"/>
    </source>
</evidence>
<protein>
    <submittedName>
        <fullName evidence="1">Uncharacterized protein</fullName>
    </submittedName>
</protein>
<keyword evidence="2" id="KW-1185">Reference proteome</keyword>
<sequence length="112" mass="11486">MREDATAPAVGSSRDACRLFTATLAIRDAEGVVEVFHACRVRTSGEVVERLASRLGPALASAATVREGLDPLNPVVVALVGAGTARALAAEGDLPGGALRSDGDLHVVQRRG</sequence>
<reference evidence="1 2" key="1">
    <citation type="submission" date="2020-08" db="EMBL/GenBank/DDBJ databases">
        <title>Genomic Encyclopedia of Type Strains, Phase IV (KMG-IV): sequencing the most valuable type-strain genomes for metagenomic binning, comparative biology and taxonomic classification.</title>
        <authorList>
            <person name="Goeker M."/>
        </authorList>
    </citation>
    <scope>NUCLEOTIDE SEQUENCE [LARGE SCALE GENOMIC DNA]</scope>
    <source>
        <strain evidence="1 2">YC6723</strain>
    </source>
</reference>
<dbReference type="Proteomes" id="UP000529795">
    <property type="component" value="Unassembled WGS sequence"/>
</dbReference>